<protein>
    <submittedName>
        <fullName evidence="2">Gamma-glutamyl-gamma-aminobutyrate hydrolase family protein</fullName>
    </submittedName>
</protein>
<feature type="region of interest" description="Disordered" evidence="1">
    <location>
        <begin position="1"/>
        <end position="24"/>
    </location>
</feature>
<evidence type="ECO:0000256" key="1">
    <source>
        <dbReference type="SAM" id="MobiDB-lite"/>
    </source>
</evidence>
<dbReference type="InterPro" id="IPR029062">
    <property type="entry name" value="Class_I_gatase-like"/>
</dbReference>
<keyword evidence="2" id="KW-0378">Hydrolase</keyword>
<dbReference type="PROSITE" id="PS51273">
    <property type="entry name" value="GATASE_TYPE_1"/>
    <property type="match status" value="1"/>
</dbReference>
<dbReference type="Gene3D" id="3.40.50.880">
    <property type="match status" value="1"/>
</dbReference>
<dbReference type="PANTHER" id="PTHR43235">
    <property type="entry name" value="GLUTAMINE AMIDOTRANSFERASE PB2B2.05-RELATED"/>
    <property type="match status" value="1"/>
</dbReference>
<sequence>MPFDRANFDEQHGGQALAQSGDASKTPLPRIGIIACSWQIGPHAVQISNDKYAQAVASAAKGLPLIVPVFPQWLGLAEIIEGLDGLLFTGSPSNIEPHHYGGPPSPPRTPHDPARDHLALPLWRAAVEAGVPVLGICRGFQEMNVAFGGSLHQCLDGPGAEHEPPSNEPVEDQYARTHAMTVQPGGVLSRLGLSGAIEVNSVHGQGIDRVGPGLRIEAVAEDGLVEGLSVEGSKTFALGVQWHPEWQVTSNPDYLAIFRAFGEACRARAMRSMSARS</sequence>
<keyword evidence="3" id="KW-1185">Reference proteome</keyword>
<comment type="caution">
    <text evidence="2">The sequence shown here is derived from an EMBL/GenBank/DDBJ whole genome shotgun (WGS) entry which is preliminary data.</text>
</comment>
<dbReference type="EMBL" id="JAUQOP010000003">
    <property type="protein sequence ID" value="MDO7895922.1"/>
    <property type="molecule type" value="Genomic_DNA"/>
</dbReference>
<dbReference type="SUPFAM" id="SSF52317">
    <property type="entry name" value="Class I glutamine amidotransferase-like"/>
    <property type="match status" value="1"/>
</dbReference>
<gene>
    <name evidence="2" type="ORF">Q6A48_03350</name>
</gene>
<dbReference type="GO" id="GO:0016787">
    <property type="term" value="F:hydrolase activity"/>
    <property type="evidence" value="ECO:0007669"/>
    <property type="project" value="UniProtKB-KW"/>
</dbReference>
<proteinExistence type="predicted"/>
<dbReference type="InterPro" id="IPR011697">
    <property type="entry name" value="Peptidase_C26"/>
</dbReference>
<evidence type="ECO:0000313" key="2">
    <source>
        <dbReference type="EMBL" id="MDO7895922.1"/>
    </source>
</evidence>
<dbReference type="CDD" id="cd01745">
    <property type="entry name" value="GATase1_2"/>
    <property type="match status" value="1"/>
</dbReference>
<accession>A0ABT9BTS9</accession>
<name>A0ABT9BTS9_9PSED</name>
<evidence type="ECO:0000313" key="3">
    <source>
        <dbReference type="Proteomes" id="UP001228019"/>
    </source>
</evidence>
<dbReference type="RefSeq" id="WP_304551974.1">
    <property type="nucleotide sequence ID" value="NZ_JAUQOP010000003.1"/>
</dbReference>
<organism evidence="2 3">
    <name type="scientific">Pseudomonas citrulli</name>
    <dbReference type="NCBI Taxonomy" id="3064347"/>
    <lineage>
        <taxon>Bacteria</taxon>
        <taxon>Pseudomonadati</taxon>
        <taxon>Pseudomonadota</taxon>
        <taxon>Gammaproteobacteria</taxon>
        <taxon>Pseudomonadales</taxon>
        <taxon>Pseudomonadaceae</taxon>
        <taxon>Pseudomonas</taxon>
    </lineage>
</organism>
<dbReference type="Proteomes" id="UP001228019">
    <property type="component" value="Unassembled WGS sequence"/>
</dbReference>
<dbReference type="PANTHER" id="PTHR43235:SF1">
    <property type="entry name" value="GLUTAMINE AMIDOTRANSFERASE PB2B2.05-RELATED"/>
    <property type="match status" value="1"/>
</dbReference>
<feature type="compositionally biased region" description="Basic and acidic residues" evidence="1">
    <location>
        <begin position="1"/>
        <end position="12"/>
    </location>
</feature>
<reference evidence="2 3" key="1">
    <citation type="submission" date="2023-07" db="EMBL/GenBank/DDBJ databases">
        <title>Identification of four novel Pseudomonas species associated with bacterial leaf spot of cucurbits.</title>
        <authorList>
            <person name="Fullem K.R."/>
        </authorList>
    </citation>
    <scope>NUCLEOTIDE SEQUENCE [LARGE SCALE GENOMIC DNA]</scope>
    <source>
        <strain evidence="2 3">K18</strain>
    </source>
</reference>
<dbReference type="InterPro" id="IPR044668">
    <property type="entry name" value="PuuD-like"/>
</dbReference>
<dbReference type="Pfam" id="PF07722">
    <property type="entry name" value="Peptidase_C26"/>
    <property type="match status" value="1"/>
</dbReference>